<accession>A0AA96SFX2</accession>
<dbReference type="EMBL" id="OR613467">
    <property type="protein sequence ID" value="WNT44355.1"/>
    <property type="molecule type" value="Genomic_DNA"/>
</dbReference>
<evidence type="ECO:0000313" key="2">
    <source>
        <dbReference type="Proteomes" id="UP001305869"/>
    </source>
</evidence>
<protein>
    <recommendedName>
        <fullName evidence="3">DUF1918 domain-containing protein</fullName>
    </recommendedName>
</protein>
<keyword evidence="2" id="KW-1185">Reference proteome</keyword>
<reference evidence="1 2" key="1">
    <citation type="submission" date="2023-09" db="EMBL/GenBank/DDBJ databases">
        <authorList>
            <person name="Astacio K.C."/>
            <person name="Barreto J.C."/>
            <person name="Colon C.A."/>
            <person name="Dejesus A.I."/>
            <person name="Gragirenes D.A."/>
            <person name="Navarro A."/>
            <person name="Negron R.A."/>
            <person name="Nunez P.S."/>
            <person name="Ortiz C.A."/>
            <person name="Ortiz A.Y."/>
            <person name="Roman V.A."/>
            <person name="Sanchez M.A."/>
            <person name="Serrano K.M."/>
            <person name="Klyczek K."/>
            <person name="Ko C."/>
            <person name="Russell D.A."/>
            <person name="Jacobs-Sera D."/>
            <person name="Hatfull G.F."/>
        </authorList>
    </citation>
    <scope>NUCLEOTIDE SEQUENCE [LARGE SCALE GENOMIC DNA]</scope>
</reference>
<sequence>MSTAIIERAPRKAKPLGPVHLFPERPKALAKGDNVALVTEPHLWGRVTDVPPHRVGDVPRYAVTWADGYTTIHPREELLSRYTTETPKPRRKKARA</sequence>
<dbReference type="Proteomes" id="UP001305869">
    <property type="component" value="Segment"/>
</dbReference>
<organism evidence="1 2">
    <name type="scientific">Microbacterium phage Mabodamaca</name>
    <dbReference type="NCBI Taxonomy" id="3078574"/>
    <lineage>
        <taxon>Viruses</taxon>
        <taxon>Duplodnaviria</taxon>
        <taxon>Heunggongvirae</taxon>
        <taxon>Uroviricota</taxon>
        <taxon>Caudoviricetes</taxon>
        <taxon>Casidaviridae</taxon>
        <taxon>Mabodamacavirus</taxon>
        <taxon>Mabodamacavirus mabodamaca</taxon>
    </lineage>
</organism>
<gene>
    <name evidence="1" type="primary">37</name>
    <name evidence="1" type="ORF">SEA_MABODAMACA_37</name>
</gene>
<evidence type="ECO:0008006" key="3">
    <source>
        <dbReference type="Google" id="ProtNLM"/>
    </source>
</evidence>
<proteinExistence type="predicted"/>
<evidence type="ECO:0000313" key="1">
    <source>
        <dbReference type="EMBL" id="WNT44355.1"/>
    </source>
</evidence>
<name>A0AA96SFX2_9CAUD</name>